<gene>
    <name evidence="2" type="ORF">HCU01_02980</name>
    <name evidence="3" type="ORF">SAMN05660971_00549</name>
</gene>
<reference evidence="3 4" key="1">
    <citation type="submission" date="2016-11" db="EMBL/GenBank/DDBJ databases">
        <authorList>
            <person name="Jaros S."/>
            <person name="Januszkiewicz K."/>
            <person name="Wedrychowicz H."/>
        </authorList>
    </citation>
    <scope>NUCLEOTIDE SEQUENCE [LARGE SCALE GENOMIC DNA]</scope>
    <source>
        <strain evidence="3 4">DSM 4740</strain>
    </source>
</reference>
<reference evidence="2 5" key="2">
    <citation type="submission" date="2019-07" db="EMBL/GenBank/DDBJ databases">
        <title>Whole genome shotgun sequence of Halomonas cupida NBRC 102219.</title>
        <authorList>
            <person name="Hosoyama A."/>
            <person name="Uohara A."/>
            <person name="Ohji S."/>
            <person name="Ichikawa N."/>
        </authorList>
    </citation>
    <scope>NUCLEOTIDE SEQUENCE [LARGE SCALE GENOMIC DNA]</scope>
    <source>
        <strain evidence="2 5">NBRC 102219</strain>
    </source>
</reference>
<evidence type="ECO:0000313" key="4">
    <source>
        <dbReference type="Proteomes" id="UP000184123"/>
    </source>
</evidence>
<accession>A0A1M7AKZ4</accession>
<evidence type="ECO:0000313" key="2">
    <source>
        <dbReference type="EMBL" id="GEN22349.1"/>
    </source>
</evidence>
<evidence type="ECO:0000256" key="1">
    <source>
        <dbReference type="SAM" id="Phobius"/>
    </source>
</evidence>
<organism evidence="3 4">
    <name type="scientific">Halomonas cupida</name>
    <dbReference type="NCBI Taxonomy" id="44933"/>
    <lineage>
        <taxon>Bacteria</taxon>
        <taxon>Pseudomonadati</taxon>
        <taxon>Pseudomonadota</taxon>
        <taxon>Gammaproteobacteria</taxon>
        <taxon>Oceanospirillales</taxon>
        <taxon>Halomonadaceae</taxon>
        <taxon>Halomonas</taxon>
    </lineage>
</organism>
<dbReference type="EMBL" id="BJXU01000009">
    <property type="protein sequence ID" value="GEN22349.1"/>
    <property type="molecule type" value="Genomic_DNA"/>
</dbReference>
<evidence type="ECO:0000313" key="3">
    <source>
        <dbReference type="EMBL" id="SHL43176.1"/>
    </source>
</evidence>
<dbReference type="AlphaFoldDB" id="A0A1M7AKZ4"/>
<dbReference type="Proteomes" id="UP000321726">
    <property type="component" value="Unassembled WGS sequence"/>
</dbReference>
<feature type="transmembrane region" description="Helical" evidence="1">
    <location>
        <begin position="39"/>
        <end position="62"/>
    </location>
</feature>
<keyword evidence="5" id="KW-1185">Reference proteome</keyword>
<keyword evidence="1" id="KW-0472">Membrane</keyword>
<dbReference type="RefSeq" id="WP_073433463.1">
    <property type="nucleotide sequence ID" value="NZ_BJXU01000009.1"/>
</dbReference>
<protein>
    <recommendedName>
        <fullName evidence="6">Lipopolysaccharide assembly protein A domain-containing protein</fullName>
    </recommendedName>
</protein>
<proteinExistence type="predicted"/>
<keyword evidence="1" id="KW-1133">Transmembrane helix</keyword>
<evidence type="ECO:0000313" key="5">
    <source>
        <dbReference type="Proteomes" id="UP000321726"/>
    </source>
</evidence>
<keyword evidence="1" id="KW-0812">Transmembrane</keyword>
<evidence type="ECO:0008006" key="6">
    <source>
        <dbReference type="Google" id="ProtNLM"/>
    </source>
</evidence>
<name>A0A1M7AKZ4_9GAMM</name>
<dbReference type="OrthoDB" id="6174615at2"/>
<dbReference type="EMBL" id="FRCA01000001">
    <property type="protein sequence ID" value="SHL43176.1"/>
    <property type="molecule type" value="Genomic_DNA"/>
</dbReference>
<dbReference type="Proteomes" id="UP000184123">
    <property type="component" value="Unassembled WGS sequence"/>
</dbReference>
<sequence>MERFWLVLKVISLALIAILVVQNIDMVHVQVLGWTITMPMALLVVVIYLLGMLSGRGLMGVIRRLRHQEHRN</sequence>